<dbReference type="AlphaFoldDB" id="A0A2A7SE90"/>
<accession>A0A2A7SE90</accession>
<dbReference type="PANTHER" id="PTHR34501:SF9">
    <property type="entry name" value="MAJOR OUTER MEMBRANE PROTEIN P.IA"/>
    <property type="match status" value="1"/>
</dbReference>
<dbReference type="InterPro" id="IPR001702">
    <property type="entry name" value="Porin_Gram-ve"/>
</dbReference>
<keyword evidence="3" id="KW-0813">Transport</keyword>
<dbReference type="Proteomes" id="UP001059745">
    <property type="component" value="Chromosome 2"/>
</dbReference>
<dbReference type="SUPFAM" id="SSF56935">
    <property type="entry name" value="Porins"/>
    <property type="match status" value="1"/>
</dbReference>
<dbReference type="RefSeq" id="WP_098151824.1">
    <property type="nucleotide sequence ID" value="NZ_CADEQJ010000004.1"/>
</dbReference>
<evidence type="ECO:0000256" key="7">
    <source>
        <dbReference type="ARBA" id="ARBA00023065"/>
    </source>
</evidence>
<evidence type="ECO:0000256" key="5">
    <source>
        <dbReference type="ARBA" id="ARBA00022692"/>
    </source>
</evidence>
<dbReference type="GO" id="GO:0046930">
    <property type="term" value="C:pore complex"/>
    <property type="evidence" value="ECO:0007669"/>
    <property type="project" value="UniProtKB-KW"/>
</dbReference>
<feature type="signal peptide" evidence="11">
    <location>
        <begin position="1"/>
        <end position="31"/>
    </location>
</feature>
<feature type="domain" description="Porin" evidence="12">
    <location>
        <begin position="18"/>
        <end position="337"/>
    </location>
</feature>
<dbReference type="GO" id="GO:0009279">
    <property type="term" value="C:cell outer membrane"/>
    <property type="evidence" value="ECO:0007669"/>
    <property type="project" value="UniProtKB-SubCell"/>
</dbReference>
<feature type="chain" id="PRO_5012811890" evidence="11">
    <location>
        <begin position="32"/>
        <end position="372"/>
    </location>
</feature>
<dbReference type="Gene3D" id="2.40.160.10">
    <property type="entry name" value="Porin"/>
    <property type="match status" value="1"/>
</dbReference>
<evidence type="ECO:0000256" key="6">
    <source>
        <dbReference type="ARBA" id="ARBA00022729"/>
    </source>
</evidence>
<dbReference type="PANTHER" id="PTHR34501">
    <property type="entry name" value="PROTEIN YDDL-RELATED"/>
    <property type="match status" value="1"/>
</dbReference>
<evidence type="ECO:0000313" key="15">
    <source>
        <dbReference type="Proteomes" id="UP000220629"/>
    </source>
</evidence>
<evidence type="ECO:0000256" key="1">
    <source>
        <dbReference type="ARBA" id="ARBA00004571"/>
    </source>
</evidence>
<dbReference type="Pfam" id="PF13609">
    <property type="entry name" value="Porin_4"/>
    <property type="match status" value="1"/>
</dbReference>
<keyword evidence="4" id="KW-1134">Transmembrane beta strand</keyword>
<evidence type="ECO:0000256" key="9">
    <source>
        <dbReference type="ARBA" id="ARBA00023136"/>
    </source>
</evidence>
<reference evidence="13" key="1">
    <citation type="submission" date="2017-09" db="EMBL/GenBank/DDBJ databases">
        <title>FDA dAtabase for Regulatory Grade micrObial Sequences (FDA-ARGOS): Supporting development and validation of Infectious Disease Dx tests.</title>
        <authorList>
            <person name="Minogue T."/>
            <person name="Wolcott M."/>
            <person name="Wasieloski L."/>
            <person name="Aguilar W."/>
            <person name="Moore D."/>
            <person name="Tallon L.J."/>
            <person name="Sadzewicz L."/>
            <person name="Ott S."/>
            <person name="Zhao X."/>
            <person name="Nagaraj S."/>
            <person name="Vavikolanu K."/>
            <person name="Aluvathingal J."/>
            <person name="Nadendla S."/>
            <person name="Sichtig H."/>
        </authorList>
    </citation>
    <scope>NUCLEOTIDE SEQUENCE</scope>
    <source>
        <strain evidence="13">FDAARGOS_390</strain>
    </source>
</reference>
<dbReference type="EMBL" id="CP104215">
    <property type="protein sequence ID" value="UWX72608.1"/>
    <property type="molecule type" value="Genomic_DNA"/>
</dbReference>
<reference evidence="15" key="2">
    <citation type="submission" date="2017-09" db="EMBL/GenBank/DDBJ databases">
        <title>FDA dAtabase for Regulatory Grade micrObial Sequences (FDA-ARGOS): Supporting development and validation of Infectious Disease Dx tests.</title>
        <authorList>
            <person name="Minogue T."/>
            <person name="Wolcott M."/>
            <person name="Wasieloski L."/>
            <person name="Aguilar W."/>
            <person name="Moore D."/>
            <person name="Tallon L."/>
            <person name="Sadzewicz L."/>
            <person name="Ott S."/>
            <person name="Zhao X."/>
            <person name="Nagaraj S."/>
            <person name="Vavikolanu K."/>
            <person name="Aluvathingal J."/>
            <person name="Nadendla S."/>
            <person name="Sichtig H."/>
        </authorList>
    </citation>
    <scope>NUCLEOTIDE SEQUENCE [LARGE SCALE GENOMIC DNA]</scope>
    <source>
        <strain evidence="15">FDAARGOS_390</strain>
    </source>
</reference>
<reference evidence="14" key="3">
    <citation type="submission" date="2022-09" db="EMBL/GenBank/DDBJ databases">
        <title>Genomic of Burkholderia gladioli.</title>
        <authorList>
            <person name="Wu H."/>
        </authorList>
    </citation>
    <scope>NUCLEOTIDE SEQUENCE</scope>
    <source>
        <strain evidence="14">ZN-S4</strain>
    </source>
</reference>
<dbReference type="Proteomes" id="UP000220629">
    <property type="component" value="Unassembled WGS sequence"/>
</dbReference>
<evidence type="ECO:0000256" key="4">
    <source>
        <dbReference type="ARBA" id="ARBA00022452"/>
    </source>
</evidence>
<dbReference type="CDD" id="cd00342">
    <property type="entry name" value="gram_neg_porins"/>
    <property type="match status" value="1"/>
</dbReference>
<organism evidence="13 15">
    <name type="scientific">Burkholderia gladioli</name>
    <name type="common">Pseudomonas marginata</name>
    <name type="synonym">Phytomonas marginata</name>
    <dbReference type="NCBI Taxonomy" id="28095"/>
    <lineage>
        <taxon>Bacteria</taxon>
        <taxon>Pseudomonadati</taxon>
        <taxon>Pseudomonadota</taxon>
        <taxon>Betaproteobacteria</taxon>
        <taxon>Burkholderiales</taxon>
        <taxon>Burkholderiaceae</taxon>
        <taxon>Burkholderia</taxon>
    </lineage>
</organism>
<keyword evidence="5" id="KW-0812">Transmembrane</keyword>
<evidence type="ECO:0000256" key="10">
    <source>
        <dbReference type="ARBA" id="ARBA00023237"/>
    </source>
</evidence>
<dbReference type="InterPro" id="IPR050298">
    <property type="entry name" value="Gram-neg_bact_OMP"/>
</dbReference>
<evidence type="ECO:0000256" key="3">
    <source>
        <dbReference type="ARBA" id="ARBA00022448"/>
    </source>
</evidence>
<dbReference type="GO" id="GO:0034220">
    <property type="term" value="P:monoatomic ion transmembrane transport"/>
    <property type="evidence" value="ECO:0007669"/>
    <property type="project" value="InterPro"/>
</dbReference>
<name>A0A2A7SE90_BURGA</name>
<proteinExistence type="predicted"/>
<evidence type="ECO:0000256" key="2">
    <source>
        <dbReference type="ARBA" id="ARBA00011233"/>
    </source>
</evidence>
<dbReference type="InterPro" id="IPR033900">
    <property type="entry name" value="Gram_neg_porin_domain"/>
</dbReference>
<dbReference type="InterPro" id="IPR023614">
    <property type="entry name" value="Porin_dom_sf"/>
</dbReference>
<dbReference type="GO" id="GO:0015288">
    <property type="term" value="F:porin activity"/>
    <property type="evidence" value="ECO:0007669"/>
    <property type="project" value="UniProtKB-KW"/>
</dbReference>
<evidence type="ECO:0000256" key="8">
    <source>
        <dbReference type="ARBA" id="ARBA00023114"/>
    </source>
</evidence>
<keyword evidence="9" id="KW-0472">Membrane</keyword>
<comment type="subcellular location">
    <subcellularLocation>
        <location evidence="1">Cell outer membrane</location>
        <topology evidence="1">Multi-pass membrane protein</topology>
    </subcellularLocation>
</comment>
<evidence type="ECO:0000259" key="12">
    <source>
        <dbReference type="Pfam" id="PF13609"/>
    </source>
</evidence>
<evidence type="ECO:0000313" key="14">
    <source>
        <dbReference type="EMBL" id="UWX72608.1"/>
    </source>
</evidence>
<protein>
    <submittedName>
        <fullName evidence="13">Porin</fullName>
    </submittedName>
</protein>
<dbReference type="EMBL" id="PDDY01000001">
    <property type="protein sequence ID" value="PEH41977.1"/>
    <property type="molecule type" value="Genomic_DNA"/>
</dbReference>
<dbReference type="PRINTS" id="PR00182">
    <property type="entry name" value="ECOLNEIPORIN"/>
</dbReference>
<dbReference type="PRINTS" id="PR00184">
    <property type="entry name" value="NEISSPPORIN"/>
</dbReference>
<keyword evidence="10" id="KW-0998">Cell outer membrane</keyword>
<gene>
    <name evidence="13" type="ORF">CRM94_07355</name>
    <name evidence="14" type="ORF">NYZ96_29740</name>
</gene>
<evidence type="ECO:0000313" key="13">
    <source>
        <dbReference type="EMBL" id="PEH41977.1"/>
    </source>
</evidence>
<keyword evidence="6 11" id="KW-0732">Signal</keyword>
<dbReference type="InterPro" id="IPR002299">
    <property type="entry name" value="Porin_Neis"/>
</dbReference>
<comment type="subunit">
    <text evidence="2">Homotrimer.</text>
</comment>
<evidence type="ECO:0000256" key="11">
    <source>
        <dbReference type="SAM" id="SignalP"/>
    </source>
</evidence>
<sequence>MKPLLVPRRLPYPLVSIAALAAALAAPAASAQSSVTLYGIIDTAVQIARTGGNTVVRETSSSVAPSRWGLFGKEDLGGGYSAVFKLEDGFNLNSGAMASSNTLFNREAWVGIRGPFGQVQAGNNYTPLFLSYVTYSLGELNVLGWGNATNNYVFVPVARTANSIRYASNELAGFTLRALYARGTNGTNGVPASLGDTLSAGVNFKAGHFSADVDYLQQRFASTATLTTSTPVGTGRYYLIGASYDFGLVKTAALYQMHRNATGVTRSVSSAYATPDHDFYEVNALVRHLGGGSLLASFGQYFLKSGGNGRATSWALRYDYPLSKRTGLYAGVAAVYNHGATSFTVTDAAGPGIAVSSGKDITTGILGIVHAF</sequence>
<keyword evidence="8" id="KW-0626">Porin</keyword>
<keyword evidence="7" id="KW-0406">Ion transport</keyword>